<evidence type="ECO:0000313" key="3">
    <source>
        <dbReference type="Proteomes" id="UP000750711"/>
    </source>
</evidence>
<evidence type="ECO:0000256" key="1">
    <source>
        <dbReference type="SAM" id="MobiDB-lite"/>
    </source>
</evidence>
<keyword evidence="3" id="KW-1185">Reference proteome</keyword>
<evidence type="ECO:0000313" key="2">
    <source>
        <dbReference type="EMBL" id="KAH0536822.1"/>
    </source>
</evidence>
<protein>
    <submittedName>
        <fullName evidence="2">Uncharacterized protein</fullName>
    </submittedName>
</protein>
<feature type="compositionally biased region" description="Acidic residues" evidence="1">
    <location>
        <begin position="69"/>
        <end position="82"/>
    </location>
</feature>
<sequence length="89" mass="9216">MVVLFVGVGELELGRAFSALQETLEAQAGAAPEAKQVPGCLGAEATGASEPTTEAADQPRSAFAAQQEVDGEAEDEHEEDETRDAAWGV</sequence>
<name>A0A9P8L212_9PEZI</name>
<dbReference type="AlphaFoldDB" id="A0A9P8L212"/>
<feature type="region of interest" description="Disordered" evidence="1">
    <location>
        <begin position="27"/>
        <end position="89"/>
    </location>
</feature>
<proteinExistence type="predicted"/>
<organism evidence="2 3">
    <name type="scientific">Trichoglossum hirsutum</name>
    <dbReference type="NCBI Taxonomy" id="265104"/>
    <lineage>
        <taxon>Eukaryota</taxon>
        <taxon>Fungi</taxon>
        <taxon>Dikarya</taxon>
        <taxon>Ascomycota</taxon>
        <taxon>Pezizomycotina</taxon>
        <taxon>Geoglossomycetes</taxon>
        <taxon>Geoglossales</taxon>
        <taxon>Geoglossaceae</taxon>
        <taxon>Trichoglossum</taxon>
    </lineage>
</organism>
<gene>
    <name evidence="2" type="ORF">GP486_008857</name>
</gene>
<reference evidence="2" key="1">
    <citation type="submission" date="2021-03" db="EMBL/GenBank/DDBJ databases">
        <title>Comparative genomics and phylogenomic investigation of the class Geoglossomycetes provide insights into ecological specialization and systematics.</title>
        <authorList>
            <person name="Melie T."/>
            <person name="Pirro S."/>
            <person name="Miller A.N."/>
            <person name="Quandt A."/>
        </authorList>
    </citation>
    <scope>NUCLEOTIDE SEQUENCE</scope>
    <source>
        <strain evidence="2">CAQ_001_2017</strain>
    </source>
</reference>
<accession>A0A9P8L212</accession>
<dbReference type="Proteomes" id="UP000750711">
    <property type="component" value="Unassembled WGS sequence"/>
</dbReference>
<comment type="caution">
    <text evidence="2">The sequence shown here is derived from an EMBL/GenBank/DDBJ whole genome shotgun (WGS) entry which is preliminary data.</text>
</comment>
<dbReference type="EMBL" id="JAGHQM010004219">
    <property type="protein sequence ID" value="KAH0536822.1"/>
    <property type="molecule type" value="Genomic_DNA"/>
</dbReference>